<feature type="chain" id="PRO_5046494733" evidence="1">
    <location>
        <begin position="20"/>
        <end position="648"/>
    </location>
</feature>
<dbReference type="InterPro" id="IPR027268">
    <property type="entry name" value="Peptidase_M4/M1_CTD_sf"/>
</dbReference>
<dbReference type="PANTHER" id="PTHR45726">
    <property type="entry name" value="LEUKOTRIENE A-4 HYDROLASE"/>
    <property type="match status" value="1"/>
</dbReference>
<dbReference type="SUPFAM" id="SSF55486">
    <property type="entry name" value="Metalloproteases ('zincins'), catalytic domain"/>
    <property type="match status" value="1"/>
</dbReference>
<keyword evidence="4" id="KW-1185">Reference proteome</keyword>
<dbReference type="RefSeq" id="WP_286355428.1">
    <property type="nucleotide sequence ID" value="NZ_AP027079.1"/>
</dbReference>
<reference evidence="4" key="1">
    <citation type="journal article" date="2023" name="Int. J. Syst. Evol. Microbiol.">
        <title>Mesoterricola silvestris gen. nov., sp. nov., Mesoterricola sediminis sp. nov., Geothrix oryzae sp. nov., Geothrix edaphica sp. nov., Geothrix rubra sp. nov., and Geothrix limicola sp. nov., six novel members of Acidobacteriota isolated from soils.</title>
        <authorList>
            <person name="Itoh H."/>
            <person name="Sugisawa Y."/>
            <person name="Mise K."/>
            <person name="Xu Z."/>
            <person name="Kuniyasu M."/>
            <person name="Ushijima N."/>
            <person name="Kawano K."/>
            <person name="Kobayashi E."/>
            <person name="Shiratori Y."/>
            <person name="Masuda Y."/>
            <person name="Senoo K."/>
        </authorList>
    </citation>
    <scope>NUCLEOTIDE SEQUENCE [LARGE SCALE GENOMIC DNA]</scope>
    <source>
        <strain evidence="4">Red222</strain>
    </source>
</reference>
<feature type="domain" description="Peptidase M1 membrane alanine aminopeptidase" evidence="2">
    <location>
        <begin position="301"/>
        <end position="505"/>
    </location>
</feature>
<evidence type="ECO:0000313" key="3">
    <source>
        <dbReference type="EMBL" id="BDU68792.1"/>
    </source>
</evidence>
<dbReference type="CDD" id="cd09604">
    <property type="entry name" value="M1_APN_like"/>
    <property type="match status" value="1"/>
</dbReference>
<protein>
    <submittedName>
        <fullName evidence="3">Peptidase M1</fullName>
    </submittedName>
</protein>
<proteinExistence type="predicted"/>
<evidence type="ECO:0000313" key="4">
    <source>
        <dbReference type="Proteomes" id="UP001242010"/>
    </source>
</evidence>
<accession>A0ABM8DPD6</accession>
<dbReference type="PANTHER" id="PTHR45726:SF3">
    <property type="entry name" value="LEUKOTRIENE A-4 HYDROLASE"/>
    <property type="match status" value="1"/>
</dbReference>
<name>A0ABM8DPD6_9BACT</name>
<sequence length="648" mass="74597">MRRHMVAALVLLVATGLGAGPRTWTPEKWFDKAKSPRIANYRIEAVLDFEHKTLEGTETLSWRNTGTAPTQELPLHLYLNAFKGPQSLFVKESGGRLRSDHQDRPAEASSWGYCRLLSVRMEGRELQGHVGEDETVHWLRLPRAVAPGETIHLEITWENRYPKVFARSGWAGDFLMSGQWFPKVGVYQGDRWNCHAYHANTEFFADFGVYDVALSLPNALGLAHTGTQTNFITEIEKDPKRPLNVIWRLHAEDVHDFAWAVMPRESWRKPAMHEYRGVQVFYYIDDRHRGSFQRQRRAVENALRWSEEWYFKYPYPTLTVIDTPEQAEGADGMEYPTLITAGSVGFDPLQRRLEPEQVTVHEFGHQFFYGMLASNEFEEPWLDEGINTWFTHKALERTYHSLLSSRRFRVSTDFLEWGGYWSLPSADPLTRFGFKTLNAHSYSVTAYGKATQVLNQLEAMLGRPVMEQVMRTYAQEMAFRHPTRQDFKRIAERVSGRDLSAFWRDFVEGTEVLDYAIRGARTQEVTQGGWLFSEKGPVFAAPQPAAPGRVGSITLERKGGLKVPITLWVRLENREEQRLVWDGQDRWITYEFNSPVVAAVLDPDGNYPMLKDRLHASYTSKPVRRGFHYWSHLVWGTVAGWLQGCGIG</sequence>
<dbReference type="InterPro" id="IPR034015">
    <property type="entry name" value="M1_LTA4H"/>
</dbReference>
<organism evidence="3 4">
    <name type="scientific">Geothrix oryzae</name>
    <dbReference type="NCBI Taxonomy" id="2927975"/>
    <lineage>
        <taxon>Bacteria</taxon>
        <taxon>Pseudomonadati</taxon>
        <taxon>Acidobacteriota</taxon>
        <taxon>Holophagae</taxon>
        <taxon>Holophagales</taxon>
        <taxon>Holophagaceae</taxon>
        <taxon>Geothrix</taxon>
    </lineage>
</organism>
<dbReference type="Pfam" id="PF01433">
    <property type="entry name" value="Peptidase_M1"/>
    <property type="match status" value="1"/>
</dbReference>
<keyword evidence="1" id="KW-0732">Signal</keyword>
<feature type="signal peptide" evidence="1">
    <location>
        <begin position="1"/>
        <end position="19"/>
    </location>
</feature>
<evidence type="ECO:0000256" key="1">
    <source>
        <dbReference type="SAM" id="SignalP"/>
    </source>
</evidence>
<dbReference type="Gene3D" id="1.10.390.10">
    <property type="entry name" value="Neutral Protease Domain 2"/>
    <property type="match status" value="1"/>
</dbReference>
<gene>
    <name evidence="3" type="ORF">GETHOR_08930</name>
</gene>
<dbReference type="InterPro" id="IPR014782">
    <property type="entry name" value="Peptidase_M1_dom"/>
</dbReference>
<dbReference type="Proteomes" id="UP001242010">
    <property type="component" value="Chromosome"/>
</dbReference>
<evidence type="ECO:0000259" key="2">
    <source>
        <dbReference type="Pfam" id="PF01433"/>
    </source>
</evidence>
<dbReference type="EMBL" id="AP027079">
    <property type="protein sequence ID" value="BDU68792.1"/>
    <property type="molecule type" value="Genomic_DNA"/>
</dbReference>